<organism evidence="1 2">
    <name type="scientific">Tessaracoccus lapidicaptus</name>
    <dbReference type="NCBI Taxonomy" id="1427523"/>
    <lineage>
        <taxon>Bacteria</taxon>
        <taxon>Bacillati</taxon>
        <taxon>Actinomycetota</taxon>
        <taxon>Actinomycetes</taxon>
        <taxon>Propionibacteriales</taxon>
        <taxon>Propionibacteriaceae</taxon>
        <taxon>Tessaracoccus</taxon>
    </lineage>
</organism>
<dbReference type="Proteomes" id="UP000093501">
    <property type="component" value="Unassembled WGS sequence"/>
</dbReference>
<reference evidence="2" key="1">
    <citation type="submission" date="2016-07" db="EMBL/GenBank/DDBJ databases">
        <authorList>
            <person name="Florea S."/>
            <person name="Webb J.S."/>
            <person name="Jaromczyk J."/>
            <person name="Schardl C.L."/>
        </authorList>
    </citation>
    <scope>NUCLEOTIDE SEQUENCE [LARGE SCALE GENOMIC DNA]</scope>
    <source>
        <strain evidence="2">IPBSL-7</strain>
    </source>
</reference>
<proteinExistence type="predicted"/>
<protein>
    <submittedName>
        <fullName evidence="1">Uncharacterized protein</fullName>
    </submittedName>
</protein>
<comment type="caution">
    <text evidence="1">The sequence shown here is derived from an EMBL/GenBank/DDBJ whole genome shotgun (WGS) entry which is preliminary data.</text>
</comment>
<evidence type="ECO:0000313" key="1">
    <source>
        <dbReference type="EMBL" id="OCL33889.1"/>
    </source>
</evidence>
<evidence type="ECO:0000313" key="2">
    <source>
        <dbReference type="Proteomes" id="UP000093501"/>
    </source>
</evidence>
<accession>A0A1C0AMA2</accession>
<dbReference type="RefSeq" id="WP_061613549.1">
    <property type="nucleotide sequence ID" value="NZ_LR214441.1"/>
</dbReference>
<dbReference type="EMBL" id="MBQD01000021">
    <property type="protein sequence ID" value="OCL33889.1"/>
    <property type="molecule type" value="Genomic_DNA"/>
</dbReference>
<keyword evidence="2" id="KW-1185">Reference proteome</keyword>
<name>A0A1C0AMA2_9ACTN</name>
<dbReference type="AlphaFoldDB" id="A0A1C0AMA2"/>
<gene>
    <name evidence="1" type="ORF">BCR15_04460</name>
</gene>
<sequence>MSYDILVFDPDSVPRDVDAFLAWTEGIGYGGAGVDLDDPENGTVALRSWYSDFTQSFPPVNGPLADADDGTTTYRCGSSFTLAQCPDDETGRAVEAARNLAAKHGVGFFDPNTDDDPIFPVDRP</sequence>